<dbReference type="EMBL" id="DXET01000219">
    <property type="protein sequence ID" value="HIX82221.1"/>
    <property type="molecule type" value="Genomic_DNA"/>
</dbReference>
<organism evidence="3 4">
    <name type="scientific">Candidatus Erysipelatoclostridium merdavium</name>
    <dbReference type="NCBI Taxonomy" id="2838566"/>
    <lineage>
        <taxon>Bacteria</taxon>
        <taxon>Bacillati</taxon>
        <taxon>Bacillota</taxon>
        <taxon>Erysipelotrichia</taxon>
        <taxon>Erysipelotrichales</taxon>
        <taxon>Erysipelotrichales incertae sedis</taxon>
    </lineage>
</organism>
<evidence type="ECO:0000313" key="3">
    <source>
        <dbReference type="EMBL" id="HIX82221.1"/>
    </source>
</evidence>
<dbReference type="PANTHER" id="PTHR12526:SF630">
    <property type="entry name" value="GLYCOSYLTRANSFERASE"/>
    <property type="match status" value="1"/>
</dbReference>
<feature type="domain" description="Glycosyl transferase family 1" evidence="1">
    <location>
        <begin position="190"/>
        <end position="349"/>
    </location>
</feature>
<dbReference type="Gene3D" id="3.40.50.2000">
    <property type="entry name" value="Glycogen Phosphorylase B"/>
    <property type="match status" value="2"/>
</dbReference>
<proteinExistence type="predicted"/>
<gene>
    <name evidence="3" type="ORF">H9980_09675</name>
</gene>
<protein>
    <submittedName>
        <fullName evidence="3">Glycosyltransferase</fullName>
    </submittedName>
</protein>
<dbReference type="GO" id="GO:0016757">
    <property type="term" value="F:glycosyltransferase activity"/>
    <property type="evidence" value="ECO:0007669"/>
    <property type="project" value="InterPro"/>
</dbReference>
<dbReference type="InterPro" id="IPR028098">
    <property type="entry name" value="Glyco_trans_4-like_N"/>
</dbReference>
<dbReference type="AlphaFoldDB" id="A0A9D1XNC1"/>
<dbReference type="CDD" id="cd03811">
    <property type="entry name" value="GT4_GT28_WabH-like"/>
    <property type="match status" value="1"/>
</dbReference>
<reference evidence="3" key="1">
    <citation type="journal article" date="2021" name="PeerJ">
        <title>Extensive microbial diversity within the chicken gut microbiome revealed by metagenomics and culture.</title>
        <authorList>
            <person name="Gilroy R."/>
            <person name="Ravi A."/>
            <person name="Getino M."/>
            <person name="Pursley I."/>
            <person name="Horton D.L."/>
            <person name="Alikhan N.F."/>
            <person name="Baker D."/>
            <person name="Gharbi K."/>
            <person name="Hall N."/>
            <person name="Watson M."/>
            <person name="Adriaenssens E.M."/>
            <person name="Foster-Nyarko E."/>
            <person name="Jarju S."/>
            <person name="Secka A."/>
            <person name="Antonio M."/>
            <person name="Oren A."/>
            <person name="Chaudhuri R.R."/>
            <person name="La Ragione R."/>
            <person name="Hildebrand F."/>
            <person name="Pallen M.J."/>
        </authorList>
    </citation>
    <scope>NUCLEOTIDE SEQUENCE</scope>
    <source>
        <strain evidence="3">ChiGjej1B1-14440</strain>
    </source>
</reference>
<dbReference type="SUPFAM" id="SSF53756">
    <property type="entry name" value="UDP-Glycosyltransferase/glycogen phosphorylase"/>
    <property type="match status" value="1"/>
</dbReference>
<evidence type="ECO:0000259" key="2">
    <source>
        <dbReference type="Pfam" id="PF13439"/>
    </source>
</evidence>
<dbReference type="Pfam" id="PF00534">
    <property type="entry name" value="Glycos_transf_1"/>
    <property type="match status" value="1"/>
</dbReference>
<evidence type="ECO:0000259" key="1">
    <source>
        <dbReference type="Pfam" id="PF00534"/>
    </source>
</evidence>
<name>A0A9D1XNC1_9FIRM</name>
<reference evidence="3" key="2">
    <citation type="submission" date="2021-04" db="EMBL/GenBank/DDBJ databases">
        <authorList>
            <person name="Gilroy R."/>
        </authorList>
    </citation>
    <scope>NUCLEOTIDE SEQUENCE</scope>
    <source>
        <strain evidence="3">ChiGjej1B1-14440</strain>
    </source>
</reference>
<dbReference type="PANTHER" id="PTHR12526">
    <property type="entry name" value="GLYCOSYLTRANSFERASE"/>
    <property type="match status" value="1"/>
</dbReference>
<comment type="caution">
    <text evidence="3">The sequence shown here is derived from an EMBL/GenBank/DDBJ whole genome shotgun (WGS) entry which is preliminary data.</text>
</comment>
<dbReference type="Proteomes" id="UP000886724">
    <property type="component" value="Unassembled WGS sequence"/>
</dbReference>
<dbReference type="Pfam" id="PF13439">
    <property type="entry name" value="Glyco_transf_4"/>
    <property type="match status" value="1"/>
</dbReference>
<feature type="domain" description="Glycosyltransferase subfamily 4-like N-terminal" evidence="2">
    <location>
        <begin position="14"/>
        <end position="173"/>
    </location>
</feature>
<accession>A0A9D1XNC1</accession>
<evidence type="ECO:0000313" key="4">
    <source>
        <dbReference type="Proteomes" id="UP000886724"/>
    </source>
</evidence>
<sequence length="372" mass="42847">MIRILFLIPTLGQGGAEKVLVNLVNNMDKRIFDITVKTLFDVGVNKQFLNSEVKYEYFFKKIFRGNSHVLKIFSPKFLYRKIIKDEYDIIVSYLEGPTARIVAGCNDDTVLVSWIHCTMHDEKEFSMGFRNFSEACNLYRKFDQCVFVSDDVENNFLRICNRKKGNSVLYNTVESDIILEKSNELIKSNTFLENEGMKLIAVGKIIPIKGFDRLAKIHKKLIEEGYKIQTFILGIGEGKEQLEKYVLNEKIEDSFHFLGYHTNPYKYVKNSDLFICSSLSEGFSTAITEALIVGTPIVSTNVSGVKDLLGENEYGLVTENNEESLYKGIKYMLDNSDMLQYYKNKAKERGESFKKEKTVYLVEKMFAELVKK</sequence>
<dbReference type="InterPro" id="IPR001296">
    <property type="entry name" value="Glyco_trans_1"/>
</dbReference>